<dbReference type="EMBL" id="CM055752">
    <property type="protein sequence ID" value="KAJ7992272.1"/>
    <property type="molecule type" value="Genomic_DNA"/>
</dbReference>
<organism evidence="1 2">
    <name type="scientific">Dallia pectoralis</name>
    <name type="common">Alaska blackfish</name>
    <dbReference type="NCBI Taxonomy" id="75939"/>
    <lineage>
        <taxon>Eukaryota</taxon>
        <taxon>Metazoa</taxon>
        <taxon>Chordata</taxon>
        <taxon>Craniata</taxon>
        <taxon>Vertebrata</taxon>
        <taxon>Euteleostomi</taxon>
        <taxon>Actinopterygii</taxon>
        <taxon>Neopterygii</taxon>
        <taxon>Teleostei</taxon>
        <taxon>Protacanthopterygii</taxon>
        <taxon>Esociformes</taxon>
        <taxon>Umbridae</taxon>
        <taxon>Dallia</taxon>
    </lineage>
</organism>
<comment type="caution">
    <text evidence="1">The sequence shown here is derived from an EMBL/GenBank/DDBJ whole genome shotgun (WGS) entry which is preliminary data.</text>
</comment>
<feature type="non-terminal residue" evidence="1">
    <location>
        <position position="94"/>
    </location>
</feature>
<protein>
    <submittedName>
        <fullName evidence="1">Uncharacterized protein</fullName>
    </submittedName>
</protein>
<evidence type="ECO:0000313" key="2">
    <source>
        <dbReference type="Proteomes" id="UP001157502"/>
    </source>
</evidence>
<keyword evidence="2" id="KW-1185">Reference proteome</keyword>
<accession>A0ACC2FLN5</accession>
<reference evidence="1" key="1">
    <citation type="submission" date="2021-05" db="EMBL/GenBank/DDBJ databases">
        <authorList>
            <person name="Pan Q."/>
            <person name="Jouanno E."/>
            <person name="Zahm M."/>
            <person name="Klopp C."/>
            <person name="Cabau C."/>
            <person name="Louis A."/>
            <person name="Berthelot C."/>
            <person name="Parey E."/>
            <person name="Roest Crollius H."/>
            <person name="Montfort J."/>
            <person name="Robinson-Rechavi M."/>
            <person name="Bouchez O."/>
            <person name="Lampietro C."/>
            <person name="Lopez Roques C."/>
            <person name="Donnadieu C."/>
            <person name="Postlethwait J."/>
            <person name="Bobe J."/>
            <person name="Dillon D."/>
            <person name="Chandos A."/>
            <person name="von Hippel F."/>
            <person name="Guiguen Y."/>
        </authorList>
    </citation>
    <scope>NUCLEOTIDE SEQUENCE</scope>
    <source>
        <strain evidence="1">YG-Jan2019</strain>
    </source>
</reference>
<gene>
    <name evidence="1" type="ORF">DPEC_G00276800</name>
</gene>
<name>A0ACC2FLN5_DALPE</name>
<feature type="non-terminal residue" evidence="1">
    <location>
        <position position="1"/>
    </location>
</feature>
<proteinExistence type="predicted"/>
<evidence type="ECO:0000313" key="1">
    <source>
        <dbReference type="EMBL" id="KAJ7992272.1"/>
    </source>
</evidence>
<sequence>FGLVSENNETSLFKEKFLDWPGAAEETAVVVDMEEEAVVMEVVETAEQATPMAVSPQQPQTQSDCVSLCACDAKALVTRQRVAAPGDRLVPTVL</sequence>
<dbReference type="Proteomes" id="UP001157502">
    <property type="component" value="Chromosome 25"/>
</dbReference>